<feature type="region of interest" description="Disordered" evidence="1">
    <location>
        <begin position="1"/>
        <end position="23"/>
    </location>
</feature>
<dbReference type="AlphaFoldDB" id="A0A9W9KR03"/>
<evidence type="ECO:0000256" key="1">
    <source>
        <dbReference type="SAM" id="MobiDB-lite"/>
    </source>
</evidence>
<dbReference type="OrthoDB" id="4450707at2759"/>
<organism evidence="2 3">
    <name type="scientific">Penicillium alfredii</name>
    <dbReference type="NCBI Taxonomy" id="1506179"/>
    <lineage>
        <taxon>Eukaryota</taxon>
        <taxon>Fungi</taxon>
        <taxon>Dikarya</taxon>
        <taxon>Ascomycota</taxon>
        <taxon>Pezizomycotina</taxon>
        <taxon>Eurotiomycetes</taxon>
        <taxon>Eurotiomycetidae</taxon>
        <taxon>Eurotiales</taxon>
        <taxon>Aspergillaceae</taxon>
        <taxon>Penicillium</taxon>
    </lineage>
</organism>
<reference evidence="2" key="2">
    <citation type="journal article" date="2023" name="IMA Fungus">
        <title>Comparative genomic study of the Penicillium genus elucidates a diverse pangenome and 15 lateral gene transfer events.</title>
        <authorList>
            <person name="Petersen C."/>
            <person name="Sorensen T."/>
            <person name="Nielsen M.R."/>
            <person name="Sondergaard T.E."/>
            <person name="Sorensen J.L."/>
            <person name="Fitzpatrick D.A."/>
            <person name="Frisvad J.C."/>
            <person name="Nielsen K.L."/>
        </authorList>
    </citation>
    <scope>NUCLEOTIDE SEQUENCE</scope>
    <source>
        <strain evidence="2">IBT 34128</strain>
    </source>
</reference>
<sequence length="473" mass="52702">MSTYPDINDPANMPCASQAPETVVDPGVLQISENPQEPSAKPAKSSIASDISSVLTDVDDVLIYDPFGPPTPSQLITSPQILTPTAPRVSYSLSPESGLVEITEDVSDIITTSRPGPASPTANTLKLAQRRVVGPNLPFPSRIAQILKIWHGKYPEIQPPCSSKHTRASTWGPFRVFDRDGEEYDLSVYRITVRFIKRFSYYITILHSENGPEELVTNSSLLPSLRGFNHGSGGRYLVAWLDVEEKFESEACAIRVWGRKDDVDIVFSPQMFDNAADGDIQPVQLLGWDIPPANPEVQQGTRLVIDLCDESDDNMDISPSSPHTPYSPEHIRTNRSQNSDDPNKTPTRQSRKLHKTELDSGNMEELGLDVRRRLLVTPRVRFKMFSDTSGRVRYFPSEGCTVAMFFKRAKEFYKGVDMSAPFAVLCKVPGLEGIRYLGEGCEDEFRILLDDIKRCAGDDDQVYIVEVKPVCAF</sequence>
<accession>A0A9W9KR03</accession>
<dbReference type="EMBL" id="JAPMSZ010000001">
    <property type="protein sequence ID" value="KAJ5114797.1"/>
    <property type="molecule type" value="Genomic_DNA"/>
</dbReference>
<comment type="caution">
    <text evidence="2">The sequence shown here is derived from an EMBL/GenBank/DDBJ whole genome shotgun (WGS) entry which is preliminary data.</text>
</comment>
<evidence type="ECO:0000313" key="2">
    <source>
        <dbReference type="EMBL" id="KAJ5114797.1"/>
    </source>
</evidence>
<protein>
    <submittedName>
        <fullName evidence="2">Uncharacterized protein</fullName>
    </submittedName>
</protein>
<dbReference type="RefSeq" id="XP_056515990.1">
    <property type="nucleotide sequence ID" value="XM_056651140.1"/>
</dbReference>
<dbReference type="GeneID" id="81390308"/>
<dbReference type="Proteomes" id="UP001141434">
    <property type="component" value="Unassembled WGS sequence"/>
</dbReference>
<gene>
    <name evidence="2" type="ORF">NUU61_000556</name>
</gene>
<reference evidence="2" key="1">
    <citation type="submission" date="2022-11" db="EMBL/GenBank/DDBJ databases">
        <authorList>
            <person name="Petersen C."/>
        </authorList>
    </citation>
    <scope>NUCLEOTIDE SEQUENCE</scope>
    <source>
        <strain evidence="2">IBT 34128</strain>
    </source>
</reference>
<keyword evidence="3" id="KW-1185">Reference proteome</keyword>
<evidence type="ECO:0000313" key="3">
    <source>
        <dbReference type="Proteomes" id="UP001141434"/>
    </source>
</evidence>
<proteinExistence type="predicted"/>
<feature type="compositionally biased region" description="Polar residues" evidence="1">
    <location>
        <begin position="334"/>
        <end position="348"/>
    </location>
</feature>
<feature type="region of interest" description="Disordered" evidence="1">
    <location>
        <begin position="311"/>
        <end position="359"/>
    </location>
</feature>
<name>A0A9W9KR03_9EURO</name>